<evidence type="ECO:0000256" key="8">
    <source>
        <dbReference type="ARBA" id="ARBA00023127"/>
    </source>
</evidence>
<keyword evidence="7" id="KW-0805">Transcription regulation</keyword>
<organism evidence="15 16">
    <name type="scientific">Polypedilum vanderplanki</name>
    <name type="common">Sleeping chironomid midge</name>
    <dbReference type="NCBI Taxonomy" id="319348"/>
    <lineage>
        <taxon>Eukaryota</taxon>
        <taxon>Metazoa</taxon>
        <taxon>Ecdysozoa</taxon>
        <taxon>Arthropoda</taxon>
        <taxon>Hexapoda</taxon>
        <taxon>Insecta</taxon>
        <taxon>Pterygota</taxon>
        <taxon>Neoptera</taxon>
        <taxon>Endopterygota</taxon>
        <taxon>Diptera</taxon>
        <taxon>Nematocera</taxon>
        <taxon>Chironomoidea</taxon>
        <taxon>Chironomidae</taxon>
        <taxon>Chironominae</taxon>
        <taxon>Polypedilum</taxon>
        <taxon>Polypedilum</taxon>
    </lineage>
</organism>
<keyword evidence="5" id="KW-0132">Cell division</keyword>
<keyword evidence="8 12" id="KW-0195">Cyclin</keyword>
<dbReference type="GO" id="GO:0006357">
    <property type="term" value="P:regulation of transcription by RNA polymerase II"/>
    <property type="evidence" value="ECO:0007669"/>
    <property type="project" value="InterPro"/>
</dbReference>
<dbReference type="GO" id="GO:0016538">
    <property type="term" value="F:cyclin-dependent protein serine/threonine kinase regulator activity"/>
    <property type="evidence" value="ECO:0007669"/>
    <property type="project" value="InterPro"/>
</dbReference>
<evidence type="ECO:0000256" key="11">
    <source>
        <dbReference type="ARBA" id="ARBA00023306"/>
    </source>
</evidence>
<dbReference type="InterPro" id="IPR043198">
    <property type="entry name" value="Cyclin/Ssn8"/>
</dbReference>
<dbReference type="CDD" id="cd20539">
    <property type="entry name" value="CYCLIN_CCNT_rpt2"/>
    <property type="match status" value="1"/>
</dbReference>
<dbReference type="FunFam" id="1.10.472.10:FF:000009">
    <property type="entry name" value="cyclin-T2 isoform X1"/>
    <property type="match status" value="1"/>
</dbReference>
<reference evidence="15" key="1">
    <citation type="submission" date="2021-03" db="EMBL/GenBank/DDBJ databases">
        <title>Chromosome level genome of the anhydrobiotic midge Polypedilum vanderplanki.</title>
        <authorList>
            <person name="Yoshida Y."/>
            <person name="Kikawada T."/>
            <person name="Gusev O."/>
        </authorList>
    </citation>
    <scope>NUCLEOTIDE SEQUENCE</scope>
    <source>
        <strain evidence="15">NIAS01</strain>
        <tissue evidence="15">Whole body or cell culture</tissue>
    </source>
</reference>
<keyword evidence="4" id="KW-0597">Phosphoprotein</keyword>
<dbReference type="FunFam" id="1.10.472.10:FF:000004">
    <property type="entry name" value="Cyclin T2"/>
    <property type="match status" value="1"/>
</dbReference>
<feature type="compositionally biased region" description="Polar residues" evidence="13">
    <location>
        <begin position="495"/>
        <end position="507"/>
    </location>
</feature>
<feature type="region of interest" description="Disordered" evidence="13">
    <location>
        <begin position="252"/>
        <end position="522"/>
    </location>
</feature>
<feature type="domain" description="Cyclin-like" evidence="14">
    <location>
        <begin position="36"/>
        <end position="130"/>
    </location>
</feature>
<name>A0A9J6C8I6_POLVA</name>
<feature type="compositionally biased region" description="Low complexity" evidence="13">
    <location>
        <begin position="328"/>
        <end position="351"/>
    </location>
</feature>
<feature type="compositionally biased region" description="Polar residues" evidence="13">
    <location>
        <begin position="444"/>
        <end position="459"/>
    </location>
</feature>
<evidence type="ECO:0000256" key="7">
    <source>
        <dbReference type="ARBA" id="ARBA00023015"/>
    </source>
</evidence>
<keyword evidence="11" id="KW-0131">Cell cycle</keyword>
<feature type="compositionally biased region" description="Low complexity" evidence="13">
    <location>
        <begin position="478"/>
        <end position="494"/>
    </location>
</feature>
<dbReference type="AlphaFoldDB" id="A0A9J6C8I6"/>
<dbReference type="PANTHER" id="PTHR10026">
    <property type="entry name" value="CYCLIN"/>
    <property type="match status" value="1"/>
</dbReference>
<dbReference type="SMART" id="SM00385">
    <property type="entry name" value="CYCLIN"/>
    <property type="match status" value="2"/>
</dbReference>
<feature type="domain" description="Cyclin-like" evidence="14">
    <location>
        <begin position="143"/>
        <end position="234"/>
    </location>
</feature>
<dbReference type="CDD" id="cd20538">
    <property type="entry name" value="CYCLIN_CCNT_rpt1"/>
    <property type="match status" value="1"/>
</dbReference>
<dbReference type="InterPro" id="IPR036915">
    <property type="entry name" value="Cyclin-like_sf"/>
</dbReference>
<evidence type="ECO:0000256" key="6">
    <source>
        <dbReference type="ARBA" id="ARBA00022843"/>
    </source>
</evidence>
<feature type="compositionally biased region" description="Basic and acidic residues" evidence="13">
    <location>
        <begin position="382"/>
        <end position="391"/>
    </location>
</feature>
<dbReference type="GO" id="GO:0005634">
    <property type="term" value="C:nucleus"/>
    <property type="evidence" value="ECO:0007669"/>
    <property type="project" value="UniProtKB-SubCell"/>
</dbReference>
<feature type="compositionally biased region" description="Low complexity" evidence="13">
    <location>
        <begin position="358"/>
        <end position="381"/>
    </location>
</feature>
<feature type="compositionally biased region" description="Low complexity" evidence="13">
    <location>
        <begin position="416"/>
        <end position="437"/>
    </location>
</feature>
<evidence type="ECO:0000256" key="10">
    <source>
        <dbReference type="ARBA" id="ARBA00023242"/>
    </source>
</evidence>
<comment type="similarity">
    <text evidence="2">Belongs to the cyclin family. Cyclin C subfamily.</text>
</comment>
<dbReference type="EMBL" id="JADBJN010000002">
    <property type="protein sequence ID" value="KAG5678295.1"/>
    <property type="molecule type" value="Genomic_DNA"/>
</dbReference>
<evidence type="ECO:0000256" key="3">
    <source>
        <dbReference type="ARBA" id="ARBA00022499"/>
    </source>
</evidence>
<dbReference type="OrthoDB" id="25002at2759"/>
<sequence>MSEKWYFTEEQLANSPSRRTGINAEMELSYRQRAANLIQEMGQRLQVSQLCINTAIVYMHRFYAFHSFTMFHRNSIAAAAFFLAAKVEEQPRKLEHVIKILNICLEKTDSRESYAEQAQELVFNENILLQTLGFDVAIDHPHTHVVKACQLFNIVTVSRELRQTCYFMASNSLHLTTMCLKYRPTVVAAFCIYIACKWSRWEIPDSSEGKAWYSYVDESVTLDTLKKLTEEYLQILERSPSKFKSKMKAITSNGQTGMNQTPSFSGESSSASRHNNQHHHHHHHHRNNSASSSSTSGMNVSNSNGNSRNPSSSTSSSSKAQMHQMSNSQAYKQQVPSQQQQPIPAVSASSSHMHRPRPSSSSSSSAQQQQQMYGSNSSSQQKPEERQRMMHQDGSYYSSSSSSAQRMSDHNKHRLSSSQQQQQQQQQVQSQHLQQTSYMKQPIVNDQKQQHNAIMNSAKQQQQQQNSAYPMDMHQKSMSRSSSGSNNSSSTGNNAGQLPQHVSQSQKKPPWMQQQQQQQTQQ</sequence>
<evidence type="ECO:0000313" key="15">
    <source>
        <dbReference type="EMBL" id="KAG5678295.1"/>
    </source>
</evidence>
<dbReference type="SUPFAM" id="SSF47954">
    <property type="entry name" value="Cyclin-like"/>
    <property type="match status" value="2"/>
</dbReference>
<evidence type="ECO:0000256" key="1">
    <source>
        <dbReference type="ARBA" id="ARBA00004123"/>
    </source>
</evidence>
<protein>
    <recommendedName>
        <fullName evidence="14">Cyclin-like domain-containing protein</fullName>
    </recommendedName>
</protein>
<dbReference type="Pfam" id="PF00134">
    <property type="entry name" value="Cyclin_N"/>
    <property type="match status" value="1"/>
</dbReference>
<feature type="compositionally biased region" description="Low complexity" evidence="13">
    <location>
        <begin position="288"/>
        <end position="318"/>
    </location>
</feature>
<dbReference type="Gene3D" id="1.10.472.10">
    <property type="entry name" value="Cyclin-like"/>
    <property type="match status" value="2"/>
</dbReference>
<comment type="caution">
    <text evidence="15">The sequence shown here is derived from an EMBL/GenBank/DDBJ whole genome shotgun (WGS) entry which is preliminary data.</text>
</comment>
<evidence type="ECO:0000259" key="14">
    <source>
        <dbReference type="SMART" id="SM00385"/>
    </source>
</evidence>
<feature type="compositionally biased region" description="Basic residues" evidence="13">
    <location>
        <begin position="275"/>
        <end position="287"/>
    </location>
</feature>
<dbReference type="GO" id="GO:0051301">
    <property type="term" value="P:cell division"/>
    <property type="evidence" value="ECO:0007669"/>
    <property type="project" value="UniProtKB-KW"/>
</dbReference>
<dbReference type="Proteomes" id="UP001107558">
    <property type="component" value="Chromosome 2"/>
</dbReference>
<dbReference type="InterPro" id="IPR006671">
    <property type="entry name" value="Cyclin_N"/>
</dbReference>
<keyword evidence="3" id="KW-1017">Isopeptide bond</keyword>
<accession>A0A9J6C8I6</accession>
<evidence type="ECO:0000256" key="13">
    <source>
        <dbReference type="SAM" id="MobiDB-lite"/>
    </source>
</evidence>
<feature type="compositionally biased region" description="Low complexity" evidence="13">
    <location>
        <begin position="513"/>
        <end position="522"/>
    </location>
</feature>
<evidence type="ECO:0000256" key="2">
    <source>
        <dbReference type="ARBA" id="ARBA00008638"/>
    </source>
</evidence>
<evidence type="ECO:0000256" key="4">
    <source>
        <dbReference type="ARBA" id="ARBA00022553"/>
    </source>
</evidence>
<proteinExistence type="inferred from homology"/>
<dbReference type="Pfam" id="PF21797">
    <property type="entry name" value="CycT2-like_C"/>
    <property type="match status" value="1"/>
</dbReference>
<evidence type="ECO:0000256" key="12">
    <source>
        <dbReference type="RuleBase" id="RU000383"/>
    </source>
</evidence>
<evidence type="ECO:0000256" key="5">
    <source>
        <dbReference type="ARBA" id="ARBA00022618"/>
    </source>
</evidence>
<keyword evidence="16" id="KW-1185">Reference proteome</keyword>
<keyword evidence="6" id="KW-0832">Ubl conjugation</keyword>
<gene>
    <name evidence="15" type="ORF">PVAND_007982</name>
</gene>
<keyword evidence="9" id="KW-0804">Transcription</keyword>
<evidence type="ECO:0000313" key="16">
    <source>
        <dbReference type="Proteomes" id="UP001107558"/>
    </source>
</evidence>
<keyword evidence="10" id="KW-0539">Nucleus</keyword>
<comment type="subcellular location">
    <subcellularLocation>
        <location evidence="1">Nucleus</location>
    </subcellularLocation>
</comment>
<dbReference type="InterPro" id="IPR013763">
    <property type="entry name" value="Cyclin-like_dom"/>
</dbReference>
<feature type="compositionally biased region" description="Polar residues" evidence="13">
    <location>
        <begin position="252"/>
        <end position="267"/>
    </location>
</feature>
<evidence type="ECO:0000256" key="9">
    <source>
        <dbReference type="ARBA" id="ARBA00023163"/>
    </source>
</evidence>